<organism evidence="3 4">
    <name type="scientific">Ilex paraguariensis</name>
    <name type="common">yerba mate</name>
    <dbReference type="NCBI Taxonomy" id="185542"/>
    <lineage>
        <taxon>Eukaryota</taxon>
        <taxon>Viridiplantae</taxon>
        <taxon>Streptophyta</taxon>
        <taxon>Embryophyta</taxon>
        <taxon>Tracheophyta</taxon>
        <taxon>Spermatophyta</taxon>
        <taxon>Magnoliopsida</taxon>
        <taxon>eudicotyledons</taxon>
        <taxon>Gunneridae</taxon>
        <taxon>Pentapetalae</taxon>
        <taxon>asterids</taxon>
        <taxon>campanulids</taxon>
        <taxon>Aquifoliales</taxon>
        <taxon>Aquifoliaceae</taxon>
        <taxon>Ilex</taxon>
    </lineage>
</organism>
<feature type="compositionally biased region" description="Polar residues" evidence="1">
    <location>
        <begin position="315"/>
        <end position="341"/>
    </location>
</feature>
<protein>
    <recommendedName>
        <fullName evidence="2">Lsm14-like N-terminal domain-containing protein</fullName>
    </recommendedName>
</protein>
<evidence type="ECO:0000256" key="1">
    <source>
        <dbReference type="SAM" id="MobiDB-lite"/>
    </source>
</evidence>
<sequence>MAAAAIVTNAAKPPSSSSAADSYIVKSFGTEGRRKDGPQILPIDKVYEYIFFRGSDIKLKEVTGMGRKTEVCLCGGCWGDLQVISSPPVQGLPIEAHTRCIRYKYWFPYTIGNPCFNFSRKFAAISVCGKFRELGSSPPPTANSNGLDMPEYWPGSTWQTLVPHCLLFIKIPQIQLLPYPHHQLLHPTFQVDNLPLQLLLFHPNVKPNNELNALPTVKLGPSLPLLPFLATNLKVNAIVPLITGKHSSVLGPALPYQSMAQSMPSVVATTAASLGEKSIQTLVASDQLLPLGVTTPSVSRFSQNADEDIETIQASTSEPPFSDTENVQEPGQQLPSSSSAEKPNGAALYTYRSNRGHGRGRGNMLNGAASHNRRDYRRHAMGRENALNGAALYPHHNNRGYFRGREDGPNGAPLRARYYADVHGQEKGTKSHSITLNWTGAIELYLLDREFRLKLCEVNKVIPNYGHVPEH</sequence>
<dbReference type="SUPFAM" id="SSF50182">
    <property type="entry name" value="Sm-like ribonucleoproteins"/>
    <property type="match status" value="1"/>
</dbReference>
<dbReference type="Proteomes" id="UP001642360">
    <property type="component" value="Unassembled WGS sequence"/>
</dbReference>
<feature type="region of interest" description="Disordered" evidence="1">
    <location>
        <begin position="315"/>
        <end position="344"/>
    </location>
</feature>
<name>A0ABC8RS66_9AQUA</name>
<proteinExistence type="predicted"/>
<dbReference type="PANTHER" id="PTHR13586:SF14">
    <property type="entry name" value="PROTEIN DECAPPING 5-LIKE"/>
    <property type="match status" value="1"/>
</dbReference>
<dbReference type="InterPro" id="IPR025609">
    <property type="entry name" value="Lsm14-like_N"/>
</dbReference>
<evidence type="ECO:0000313" key="3">
    <source>
        <dbReference type="EMBL" id="CAK9147841.1"/>
    </source>
</evidence>
<keyword evidence="4" id="KW-1185">Reference proteome</keyword>
<reference evidence="3 4" key="1">
    <citation type="submission" date="2024-02" db="EMBL/GenBank/DDBJ databases">
        <authorList>
            <person name="Vignale AGUSTIN F."/>
            <person name="Sosa J E."/>
            <person name="Modenutti C."/>
        </authorList>
    </citation>
    <scope>NUCLEOTIDE SEQUENCE [LARGE SCALE GENOMIC DNA]</scope>
</reference>
<dbReference type="Pfam" id="PF12701">
    <property type="entry name" value="LSM14"/>
    <property type="match status" value="1"/>
</dbReference>
<evidence type="ECO:0000259" key="2">
    <source>
        <dbReference type="Pfam" id="PF12701"/>
    </source>
</evidence>
<evidence type="ECO:0000313" key="4">
    <source>
        <dbReference type="Proteomes" id="UP001642360"/>
    </source>
</evidence>
<dbReference type="InterPro" id="IPR010920">
    <property type="entry name" value="LSM_dom_sf"/>
</dbReference>
<gene>
    <name evidence="3" type="ORF">ILEXP_LOCUS15778</name>
</gene>
<dbReference type="AlphaFoldDB" id="A0ABC8RS66"/>
<dbReference type="PANTHER" id="PTHR13586">
    <property type="entry name" value="SCD6 PROTEIN-RELATED"/>
    <property type="match status" value="1"/>
</dbReference>
<dbReference type="EMBL" id="CAUOFW020001724">
    <property type="protein sequence ID" value="CAK9147841.1"/>
    <property type="molecule type" value="Genomic_DNA"/>
</dbReference>
<comment type="caution">
    <text evidence="3">The sequence shown here is derived from an EMBL/GenBank/DDBJ whole genome shotgun (WGS) entry which is preliminary data.</text>
</comment>
<feature type="domain" description="Lsm14-like N-terminal" evidence="2">
    <location>
        <begin position="25"/>
        <end position="58"/>
    </location>
</feature>
<dbReference type="Gene3D" id="2.30.30.100">
    <property type="match status" value="1"/>
</dbReference>
<accession>A0ABC8RS66</accession>